<comment type="subcellular location">
    <subcellularLocation>
        <location evidence="1">Periplasm</location>
    </subcellularLocation>
</comment>
<keyword evidence="5" id="KW-0813">Transport</keyword>
<comment type="subunit">
    <text evidence="2">Heterodimer of SoxA and SoxX.</text>
</comment>
<dbReference type="GO" id="GO:0070069">
    <property type="term" value="C:cytochrome complex"/>
    <property type="evidence" value="ECO:0007669"/>
    <property type="project" value="InterPro"/>
</dbReference>
<reference evidence="22 23" key="1">
    <citation type="submission" date="2019-06" db="EMBL/GenBank/DDBJ databases">
        <title>New taxonomy in bacterial strain CC-CFT640, isolated from vineyard.</title>
        <authorList>
            <person name="Lin S.-Y."/>
            <person name="Tsai C.-F."/>
            <person name="Young C.-C."/>
        </authorList>
    </citation>
    <scope>NUCLEOTIDE SEQUENCE [LARGE SCALE GENOMIC DNA]</scope>
    <source>
        <strain evidence="22 23">CC-CFT640</strain>
    </source>
</reference>
<evidence type="ECO:0000256" key="4">
    <source>
        <dbReference type="ARBA" id="ARBA00019364"/>
    </source>
</evidence>
<dbReference type="InterPro" id="IPR009056">
    <property type="entry name" value="Cyt_c-like_dom"/>
</dbReference>
<dbReference type="InterPro" id="IPR025710">
    <property type="entry name" value="SoxA"/>
</dbReference>
<sequence length="441" mass="48479">MRIKVRRPWPAALKGSRSEVGDGRGALSLCLAASVIALLVAPATVAVAQTRAPAPLHLEGSAAPEPWTRYRGWNAARWDDYNTLARRDLTRPPGQEIEIATVTGDPKKGQELAFSRARGGGCLACHVMGTSSQETPGSFAPDLSEIGAAGRTDQWLFNYVYDARVYNPQTSMPPWGAHGFYTKGEVGDIVAFLKTLKAPATFKDALDDPQKRKQPVEDREALDPFVNPAAERIEVGAALAAKPVGNGKSCVSCHADAKAAFAGWATSMPRWEPRLNKVLGVEEFIYRHAKATLDVDWRMQSTANTDLSVYLHSLSNGREIRVDASSPEAKAAVARGKTLTETKIGQLNFACIDCHTQEHGALKWLRGQWLGEFRGQLDHFPTWRTSRGTGETWDVRKRFQWCAVQVRANELPPDAPEYGDLELYLKSLNQGLKLTAPNIRH</sequence>
<evidence type="ECO:0000256" key="10">
    <source>
        <dbReference type="ARBA" id="ARBA00022764"/>
    </source>
</evidence>
<keyword evidence="23" id="KW-1185">Reference proteome</keyword>
<evidence type="ECO:0000256" key="17">
    <source>
        <dbReference type="ARBA" id="ARBA00032318"/>
    </source>
</evidence>
<dbReference type="Pfam" id="PF21342">
    <property type="entry name" value="SoxA-TsdA_cyt-c"/>
    <property type="match status" value="1"/>
</dbReference>
<protein>
    <recommendedName>
        <fullName evidence="4">L-cysteine S-thiosulfotransferase subunit SoxA</fullName>
        <ecNumber evidence="3">2.8.5.2</ecNumber>
    </recommendedName>
    <alternativeName>
        <fullName evidence="16">Protein SoxA</fullName>
    </alternativeName>
    <alternativeName>
        <fullName evidence="17">SoxAX cytochrome complex subunit A</fullName>
    </alternativeName>
    <alternativeName>
        <fullName evidence="15">Sulfur oxidizing protein A</fullName>
    </alternativeName>
    <alternativeName>
        <fullName evidence="14">Thiosulfate-oxidizing multienzyme system protein SoxA</fullName>
    </alternativeName>
</protein>
<comment type="catalytic activity">
    <reaction evidence="18">
        <text>L-cysteinyl-[SoxY protein] + thiosulfate + 2 Fe(III)-[cytochrome c] = S-sulfosulfanyl-L-cysteinyl-[SoxY protein] + 2 Fe(II)-[cytochrome c] + 2 H(+)</text>
        <dbReference type="Rhea" id="RHEA:56720"/>
        <dbReference type="Rhea" id="RHEA-COMP:10350"/>
        <dbReference type="Rhea" id="RHEA-COMP:14328"/>
        <dbReference type="Rhea" id="RHEA-COMP:14399"/>
        <dbReference type="Rhea" id="RHEA-COMP:14691"/>
        <dbReference type="ChEBI" id="CHEBI:15378"/>
        <dbReference type="ChEBI" id="CHEBI:29033"/>
        <dbReference type="ChEBI" id="CHEBI:29034"/>
        <dbReference type="ChEBI" id="CHEBI:29950"/>
        <dbReference type="ChEBI" id="CHEBI:33542"/>
        <dbReference type="ChEBI" id="CHEBI:139321"/>
        <dbReference type="EC" id="2.8.5.2"/>
    </reaction>
</comment>
<dbReference type="Proteomes" id="UP000321638">
    <property type="component" value="Unassembled WGS sequence"/>
</dbReference>
<keyword evidence="10" id="KW-0574">Periplasm</keyword>
<dbReference type="AlphaFoldDB" id="A0A5C8PS32"/>
<keyword evidence="8 20" id="KW-0479">Metal-binding</keyword>
<dbReference type="GO" id="GO:0016740">
    <property type="term" value="F:transferase activity"/>
    <property type="evidence" value="ECO:0007669"/>
    <property type="project" value="UniProtKB-KW"/>
</dbReference>
<dbReference type="InterPro" id="IPR036909">
    <property type="entry name" value="Cyt_c-like_dom_sf"/>
</dbReference>
<evidence type="ECO:0000313" key="22">
    <source>
        <dbReference type="EMBL" id="TXL79475.1"/>
    </source>
</evidence>
<evidence type="ECO:0000256" key="14">
    <source>
        <dbReference type="ARBA" id="ARBA00030174"/>
    </source>
</evidence>
<evidence type="ECO:0000256" key="15">
    <source>
        <dbReference type="ARBA" id="ARBA00030833"/>
    </source>
</evidence>
<dbReference type="PROSITE" id="PS51007">
    <property type="entry name" value="CYTC"/>
    <property type="match status" value="1"/>
</dbReference>
<evidence type="ECO:0000256" key="11">
    <source>
        <dbReference type="ARBA" id="ARBA00022982"/>
    </source>
</evidence>
<evidence type="ECO:0000256" key="16">
    <source>
        <dbReference type="ARBA" id="ARBA00032236"/>
    </source>
</evidence>
<evidence type="ECO:0000256" key="2">
    <source>
        <dbReference type="ARBA" id="ARBA00011530"/>
    </source>
</evidence>
<dbReference type="Gene3D" id="1.10.760.10">
    <property type="entry name" value="Cytochrome c-like domain"/>
    <property type="match status" value="3"/>
</dbReference>
<proteinExistence type="inferred from homology"/>
<evidence type="ECO:0000256" key="6">
    <source>
        <dbReference type="ARBA" id="ARBA00022617"/>
    </source>
</evidence>
<keyword evidence="6 20" id="KW-0349">Heme</keyword>
<evidence type="ECO:0000256" key="19">
    <source>
        <dbReference type="ARBA" id="ARBA00048423"/>
    </source>
</evidence>
<evidence type="ECO:0000259" key="21">
    <source>
        <dbReference type="PROSITE" id="PS51007"/>
    </source>
</evidence>
<dbReference type="GO" id="GO:0042597">
    <property type="term" value="C:periplasmic space"/>
    <property type="evidence" value="ECO:0007669"/>
    <property type="project" value="UniProtKB-SubCell"/>
</dbReference>
<dbReference type="GO" id="GO:0009055">
    <property type="term" value="F:electron transfer activity"/>
    <property type="evidence" value="ECO:0007669"/>
    <property type="project" value="InterPro"/>
</dbReference>
<dbReference type="NCBIfam" id="TIGR04484">
    <property type="entry name" value="thiosulf_SoxA"/>
    <property type="match status" value="1"/>
</dbReference>
<dbReference type="GO" id="GO:0020037">
    <property type="term" value="F:heme binding"/>
    <property type="evidence" value="ECO:0007669"/>
    <property type="project" value="InterPro"/>
</dbReference>
<evidence type="ECO:0000256" key="20">
    <source>
        <dbReference type="PROSITE-ProRule" id="PRU00433"/>
    </source>
</evidence>
<keyword evidence="11" id="KW-0249">Electron transport</keyword>
<dbReference type="EMBL" id="VDUZ01000005">
    <property type="protein sequence ID" value="TXL79475.1"/>
    <property type="molecule type" value="Genomic_DNA"/>
</dbReference>
<evidence type="ECO:0000256" key="7">
    <source>
        <dbReference type="ARBA" id="ARBA00022679"/>
    </source>
</evidence>
<dbReference type="OrthoDB" id="7916986at2"/>
<accession>A0A5C8PS32</accession>
<evidence type="ECO:0000256" key="8">
    <source>
        <dbReference type="ARBA" id="ARBA00022723"/>
    </source>
</evidence>
<evidence type="ECO:0000256" key="3">
    <source>
        <dbReference type="ARBA" id="ARBA00012408"/>
    </source>
</evidence>
<evidence type="ECO:0000256" key="5">
    <source>
        <dbReference type="ARBA" id="ARBA00022448"/>
    </source>
</evidence>
<comment type="catalytic activity">
    <reaction evidence="19">
        <text>S-sulfanyl-L-cysteinyl-[SoxY protein] + thiosulfate + 2 Fe(III)-[cytochrome c] = S-(2-sulfodisulfanyl)-L-cysteinyl-[SoxY protein] + 2 Fe(II)-[cytochrome c] + 2 H(+)</text>
        <dbReference type="Rhea" id="RHEA:51224"/>
        <dbReference type="Rhea" id="RHEA-COMP:10350"/>
        <dbReference type="Rhea" id="RHEA-COMP:14399"/>
        <dbReference type="Rhea" id="RHEA-COMP:14689"/>
        <dbReference type="Rhea" id="RHEA-COMP:14690"/>
        <dbReference type="ChEBI" id="CHEBI:15378"/>
        <dbReference type="ChEBI" id="CHEBI:29033"/>
        <dbReference type="ChEBI" id="CHEBI:29034"/>
        <dbReference type="ChEBI" id="CHEBI:33542"/>
        <dbReference type="ChEBI" id="CHEBI:61963"/>
        <dbReference type="ChEBI" id="CHEBI:140664"/>
        <dbReference type="EC" id="2.8.5.2"/>
    </reaction>
</comment>
<dbReference type="EC" id="2.8.5.2" evidence="3"/>
<keyword evidence="7" id="KW-0808">Transferase</keyword>
<evidence type="ECO:0000256" key="18">
    <source>
        <dbReference type="ARBA" id="ARBA00048077"/>
    </source>
</evidence>
<comment type="similarity">
    <text evidence="13">Belongs to the SoxA family.</text>
</comment>
<feature type="domain" description="Cytochrome c" evidence="21">
    <location>
        <begin position="104"/>
        <end position="197"/>
    </location>
</feature>
<dbReference type="InterPro" id="IPR030999">
    <property type="entry name" value="Thiosulf_SoxX"/>
</dbReference>
<evidence type="ECO:0000256" key="13">
    <source>
        <dbReference type="ARBA" id="ARBA00025746"/>
    </source>
</evidence>
<evidence type="ECO:0000313" key="23">
    <source>
        <dbReference type="Proteomes" id="UP000321638"/>
    </source>
</evidence>
<comment type="caution">
    <text evidence="22">The sequence shown here is derived from an EMBL/GenBank/DDBJ whole genome shotgun (WGS) entry which is preliminary data.</text>
</comment>
<gene>
    <name evidence="22" type="primary">soxA</name>
    <name evidence="22" type="ORF">FHP25_05865</name>
</gene>
<organism evidence="22 23">
    <name type="scientific">Vineibacter terrae</name>
    <dbReference type="NCBI Taxonomy" id="2586908"/>
    <lineage>
        <taxon>Bacteria</taxon>
        <taxon>Pseudomonadati</taxon>
        <taxon>Pseudomonadota</taxon>
        <taxon>Alphaproteobacteria</taxon>
        <taxon>Hyphomicrobiales</taxon>
        <taxon>Vineibacter</taxon>
    </lineage>
</organism>
<evidence type="ECO:0000256" key="1">
    <source>
        <dbReference type="ARBA" id="ARBA00004418"/>
    </source>
</evidence>
<name>A0A5C8PS32_9HYPH</name>
<dbReference type="NCBIfam" id="TIGR04485">
    <property type="entry name" value="thiosulf_SoxX"/>
    <property type="match status" value="1"/>
</dbReference>
<keyword evidence="12 20" id="KW-0408">Iron</keyword>
<dbReference type="GO" id="GO:0046872">
    <property type="term" value="F:metal ion binding"/>
    <property type="evidence" value="ECO:0007669"/>
    <property type="project" value="UniProtKB-KW"/>
</dbReference>
<dbReference type="SUPFAM" id="SSF46626">
    <property type="entry name" value="Cytochrome c"/>
    <property type="match status" value="3"/>
</dbReference>
<evidence type="ECO:0000256" key="12">
    <source>
        <dbReference type="ARBA" id="ARBA00023004"/>
    </source>
</evidence>
<evidence type="ECO:0000256" key="9">
    <source>
        <dbReference type="ARBA" id="ARBA00022729"/>
    </source>
</evidence>
<dbReference type="GO" id="GO:0019417">
    <property type="term" value="P:sulfur oxidation"/>
    <property type="evidence" value="ECO:0007669"/>
    <property type="project" value="InterPro"/>
</dbReference>
<keyword evidence="9" id="KW-0732">Signal</keyword>
<dbReference type="GO" id="GO:0016669">
    <property type="term" value="F:oxidoreductase activity, acting on a sulfur group of donors, cytochrome as acceptor"/>
    <property type="evidence" value="ECO:0007669"/>
    <property type="project" value="InterPro"/>
</dbReference>